<dbReference type="OrthoDB" id="3304319at2"/>
<keyword evidence="2 6" id="KW-0378">Hydrolase</keyword>
<dbReference type="InterPro" id="IPR050288">
    <property type="entry name" value="Cellulose_deg_GH3"/>
</dbReference>
<evidence type="ECO:0000256" key="2">
    <source>
        <dbReference type="ARBA" id="ARBA00022801"/>
    </source>
</evidence>
<dbReference type="InterPro" id="IPR013783">
    <property type="entry name" value="Ig-like_fold"/>
</dbReference>
<dbReference type="InterPro" id="IPR036962">
    <property type="entry name" value="Glyco_hydro_3_N_sf"/>
</dbReference>
<keyword evidence="9" id="KW-1185">Reference proteome</keyword>
<feature type="domain" description="Fibronectin type III-like" evidence="7">
    <location>
        <begin position="583"/>
        <end position="653"/>
    </location>
</feature>
<evidence type="ECO:0000256" key="4">
    <source>
        <dbReference type="ARBA" id="ARBA00058905"/>
    </source>
</evidence>
<dbReference type="PROSITE" id="PS00775">
    <property type="entry name" value="GLYCOSYL_HYDROL_F3"/>
    <property type="match status" value="1"/>
</dbReference>
<comment type="similarity">
    <text evidence="1 6">Belongs to the glycosyl hydrolase 3 family.</text>
</comment>
<dbReference type="GO" id="GO:0008422">
    <property type="term" value="F:beta-glucosidase activity"/>
    <property type="evidence" value="ECO:0007669"/>
    <property type="project" value="UniProtKB-ARBA"/>
</dbReference>
<dbReference type="PRINTS" id="PR00133">
    <property type="entry name" value="GLHYDRLASE3"/>
</dbReference>
<evidence type="ECO:0000256" key="3">
    <source>
        <dbReference type="ARBA" id="ARBA00023277"/>
    </source>
</evidence>
<dbReference type="FunFam" id="2.60.40.10:FF:000495">
    <property type="entry name" value="Periplasmic beta-glucosidase"/>
    <property type="match status" value="1"/>
</dbReference>
<keyword evidence="3" id="KW-0119">Carbohydrate metabolism</keyword>
<dbReference type="Gene3D" id="3.40.50.1700">
    <property type="entry name" value="Glycoside hydrolase family 3 C-terminal domain"/>
    <property type="match status" value="1"/>
</dbReference>
<evidence type="ECO:0000256" key="6">
    <source>
        <dbReference type="RuleBase" id="RU361161"/>
    </source>
</evidence>
<dbReference type="PANTHER" id="PTHR42715">
    <property type="entry name" value="BETA-GLUCOSIDASE"/>
    <property type="match status" value="1"/>
</dbReference>
<dbReference type="Pfam" id="PF01915">
    <property type="entry name" value="Glyco_hydro_3_C"/>
    <property type="match status" value="1"/>
</dbReference>
<dbReference type="SMART" id="SM01217">
    <property type="entry name" value="Fn3_like"/>
    <property type="match status" value="1"/>
</dbReference>
<evidence type="ECO:0000256" key="1">
    <source>
        <dbReference type="ARBA" id="ARBA00005336"/>
    </source>
</evidence>
<dbReference type="Pfam" id="PF14310">
    <property type="entry name" value="Fn3-like"/>
    <property type="match status" value="1"/>
</dbReference>
<dbReference type="InterPro" id="IPR001764">
    <property type="entry name" value="Glyco_hydro_3_N"/>
</dbReference>
<comment type="function">
    <text evidence="4">Catalyzes the hydrolysis of a non-reducing terminal alpha-L-arabinopyranosidic linkage in ginsenoside Rb2 (alpha-L-arabinopyranosyl-(1-&gt;6)-alpha-D-glucopyranosyl) to release alpha-D-glucopyranosyl (Rd). It is not able to hydrolyze alpha-L-arabinofuranosyl-(1-&gt;6)-alpha-D-glucopyranosyl (Rc).</text>
</comment>
<dbReference type="RefSeq" id="WP_145857961.1">
    <property type="nucleotide sequence ID" value="NZ_RPFW01000005.1"/>
</dbReference>
<sequence length="749" mass="79744">MAPELSVAEQAALTSGRDAWHTTPVESAGIPAITVTDGPHGVRLTANPADMLRGQPATCFPPAVATASTWDPVLLWRMGEALGEECRSMDVAVLLGPGINLKRSPLGGRNFEYFSEDPLLAGVLATQWVLGLQSHDVGATVKHFAVNNQETDRMRISADVDERTLREMYLRAFHRVVTQARPWTMMCAYNKINGVYASQDPWLLTQVLRDEWGYEGVIMSDWGAVADRVAAVAAGLDLTMPGPDNGGDKALESAVDDGGLDKVLLARNAARVAALVDKAAARRPFSYDRDAHHALAREIAGRAIVLLKNDALPGDERGLLPLDPAAAGSIAVLGEFARTPRYQGGGSSLMNPTRLDNALDEITASTSATVRFAPGYTVSDGLGDAAEAGQDQDLLAQAAALAGDSDVALVFVGSEHETEGADRTGIDLPAAHLALIEQVTRANPRTVVILSNGAVLATTPWDAAVPALIEGWLLGQAGGGAIADVLFGRVNPSGRLAETIPLKLADHPSYLDFPGEHGHVRYSDGLYVGYRGFDSRELEVAYPFGFGLSYTTFGYGEASAVSGEHGLEVRVPVTNTGERDGREVVQLYLSLPDSAVTRARRELKAFASVDIEAGQTVEVTLTVARDDLAYWDIRLDRWVVEGGEYHCHVGASSRDLRATAVVTVAGDEIRIPLTADSTLGEWLEDPRGAQAIGQVFGGLAGEDSPMAAFFADPTMMMFLRATPLSRMGNFQGSPLTPETIAKLVAAAND</sequence>
<dbReference type="GO" id="GO:0005975">
    <property type="term" value="P:carbohydrate metabolic process"/>
    <property type="evidence" value="ECO:0007669"/>
    <property type="project" value="InterPro"/>
</dbReference>
<dbReference type="InterPro" id="IPR036881">
    <property type="entry name" value="Glyco_hydro_3_C_sf"/>
</dbReference>
<dbReference type="SUPFAM" id="SSF52279">
    <property type="entry name" value="Beta-D-glucan exohydrolase, C-terminal domain"/>
    <property type="match status" value="1"/>
</dbReference>
<evidence type="ECO:0000256" key="5">
    <source>
        <dbReference type="ARBA" id="ARBA00074219"/>
    </source>
</evidence>
<dbReference type="InterPro" id="IPR026891">
    <property type="entry name" value="Fn3-like"/>
</dbReference>
<proteinExistence type="inferred from homology"/>
<comment type="caution">
    <text evidence="8">The sequence shown here is derived from an EMBL/GenBank/DDBJ whole genome shotgun (WGS) entry which is preliminary data.</text>
</comment>
<dbReference type="Gene3D" id="3.20.20.300">
    <property type="entry name" value="Glycoside hydrolase, family 3, N-terminal domain"/>
    <property type="match status" value="1"/>
</dbReference>
<dbReference type="InterPro" id="IPR002772">
    <property type="entry name" value="Glyco_hydro_3_C"/>
</dbReference>
<dbReference type="Gene3D" id="2.60.40.10">
    <property type="entry name" value="Immunoglobulins"/>
    <property type="match status" value="1"/>
</dbReference>
<dbReference type="InterPro" id="IPR017853">
    <property type="entry name" value="GH"/>
</dbReference>
<gene>
    <name evidence="8" type="ORF">EAS64_28520</name>
</gene>
<name>A0A6P2BUX9_9ACTN</name>
<dbReference type="PANTHER" id="PTHR42715:SF10">
    <property type="entry name" value="BETA-GLUCOSIDASE"/>
    <property type="match status" value="1"/>
</dbReference>
<dbReference type="AlphaFoldDB" id="A0A6P2BUX9"/>
<reference evidence="8 9" key="1">
    <citation type="submission" date="2018-11" db="EMBL/GenBank/DDBJ databases">
        <title>Trebonia kvetii gen.nov., sp.nov., a novel acidophilic actinobacterium, and proposal of the new actinobacterial family Treboniaceae fam. nov.</title>
        <authorList>
            <person name="Rapoport D."/>
            <person name="Sagova-Mareckova M."/>
            <person name="Sedlacek I."/>
            <person name="Provaznik J."/>
            <person name="Kralova S."/>
            <person name="Pavlinic D."/>
            <person name="Benes V."/>
            <person name="Kopecky J."/>
        </authorList>
    </citation>
    <scope>NUCLEOTIDE SEQUENCE [LARGE SCALE GENOMIC DNA]</scope>
    <source>
        <strain evidence="8 9">15Tr583</strain>
    </source>
</reference>
<accession>A0A6P2BUX9</accession>
<keyword evidence="6" id="KW-0326">Glycosidase</keyword>
<evidence type="ECO:0000259" key="7">
    <source>
        <dbReference type="SMART" id="SM01217"/>
    </source>
</evidence>
<dbReference type="InterPro" id="IPR019800">
    <property type="entry name" value="Glyco_hydro_3_AS"/>
</dbReference>
<dbReference type="EMBL" id="RPFW01000005">
    <property type="protein sequence ID" value="TVZ02700.1"/>
    <property type="molecule type" value="Genomic_DNA"/>
</dbReference>
<organism evidence="8 9">
    <name type="scientific">Trebonia kvetii</name>
    <dbReference type="NCBI Taxonomy" id="2480626"/>
    <lineage>
        <taxon>Bacteria</taxon>
        <taxon>Bacillati</taxon>
        <taxon>Actinomycetota</taxon>
        <taxon>Actinomycetes</taxon>
        <taxon>Streptosporangiales</taxon>
        <taxon>Treboniaceae</taxon>
        <taxon>Trebonia</taxon>
    </lineage>
</organism>
<dbReference type="Proteomes" id="UP000460272">
    <property type="component" value="Unassembled WGS sequence"/>
</dbReference>
<evidence type="ECO:0000313" key="9">
    <source>
        <dbReference type="Proteomes" id="UP000460272"/>
    </source>
</evidence>
<dbReference type="Pfam" id="PF00933">
    <property type="entry name" value="Glyco_hydro_3"/>
    <property type="match status" value="1"/>
</dbReference>
<protein>
    <recommendedName>
        <fullName evidence="5">Exo-alpha-(1-&gt;6)-L-arabinopyranosidase</fullName>
    </recommendedName>
</protein>
<dbReference type="SUPFAM" id="SSF51445">
    <property type="entry name" value="(Trans)glycosidases"/>
    <property type="match status" value="1"/>
</dbReference>
<evidence type="ECO:0000313" key="8">
    <source>
        <dbReference type="EMBL" id="TVZ02700.1"/>
    </source>
</evidence>